<dbReference type="Proteomes" id="UP001207468">
    <property type="component" value="Unassembled WGS sequence"/>
</dbReference>
<gene>
    <name evidence="1" type="ORF">F5148DRAFT_1228130</name>
</gene>
<evidence type="ECO:0000313" key="1">
    <source>
        <dbReference type="EMBL" id="KAI9454797.1"/>
    </source>
</evidence>
<accession>A0ACC0TZG4</accession>
<proteinExistence type="predicted"/>
<sequence>MVRFKNRWLLVEFIPIVSSASDRAIATTQSQEEISGKDVFNALKQSVLLHFGDIGWGEVGASLAVKYFSPATNLCILRVARGPATSTAWAALVLLDRVRAGDGEGRKVVPHVIHVSGTLKHAQIAAAGVGVCGPSGCPHFFVVVVLTASTGIACRCSGPTREVNRAL</sequence>
<evidence type="ECO:0000313" key="2">
    <source>
        <dbReference type="Proteomes" id="UP001207468"/>
    </source>
</evidence>
<name>A0ACC0TZG4_9AGAM</name>
<organism evidence="1 2">
    <name type="scientific">Russula earlei</name>
    <dbReference type="NCBI Taxonomy" id="71964"/>
    <lineage>
        <taxon>Eukaryota</taxon>
        <taxon>Fungi</taxon>
        <taxon>Dikarya</taxon>
        <taxon>Basidiomycota</taxon>
        <taxon>Agaricomycotina</taxon>
        <taxon>Agaricomycetes</taxon>
        <taxon>Russulales</taxon>
        <taxon>Russulaceae</taxon>
        <taxon>Russula</taxon>
    </lineage>
</organism>
<comment type="caution">
    <text evidence="1">The sequence shown here is derived from an EMBL/GenBank/DDBJ whole genome shotgun (WGS) entry which is preliminary data.</text>
</comment>
<protein>
    <submittedName>
        <fullName evidence="1">Rpp14/Pop5 family-domain-containing protein</fullName>
    </submittedName>
</protein>
<dbReference type="EMBL" id="JAGFNK010000267">
    <property type="protein sequence ID" value="KAI9454797.1"/>
    <property type="molecule type" value="Genomic_DNA"/>
</dbReference>
<keyword evidence="2" id="KW-1185">Reference proteome</keyword>
<reference evidence="1" key="1">
    <citation type="submission" date="2021-03" db="EMBL/GenBank/DDBJ databases">
        <title>Evolutionary priming and transition to the ectomycorrhizal habit in an iconic lineage of mushroom-forming fungi: is preadaptation a requirement?</title>
        <authorList>
            <consortium name="DOE Joint Genome Institute"/>
            <person name="Looney B.P."/>
            <person name="Miyauchi S."/>
            <person name="Morin E."/>
            <person name="Drula E."/>
            <person name="Courty P.E."/>
            <person name="Chicoki N."/>
            <person name="Fauchery L."/>
            <person name="Kohler A."/>
            <person name="Kuo A."/>
            <person name="LaButti K."/>
            <person name="Pangilinan J."/>
            <person name="Lipzen A."/>
            <person name="Riley R."/>
            <person name="Andreopoulos W."/>
            <person name="He G."/>
            <person name="Johnson J."/>
            <person name="Barry K.W."/>
            <person name="Grigoriev I.V."/>
            <person name="Nagy L."/>
            <person name="Hibbett D."/>
            <person name="Henrissat B."/>
            <person name="Matheny P.B."/>
            <person name="Labbe J."/>
            <person name="Martin A.F."/>
        </authorList>
    </citation>
    <scope>NUCLEOTIDE SEQUENCE</scope>
    <source>
        <strain evidence="1">BPL698</strain>
    </source>
</reference>